<reference evidence="1" key="1">
    <citation type="submission" date="2023-10" db="EMBL/GenBank/DDBJ databases">
        <authorList>
            <person name="Chen Y."/>
            <person name="Shah S."/>
            <person name="Dougan E. K."/>
            <person name="Thang M."/>
            <person name="Chan C."/>
        </authorList>
    </citation>
    <scope>NUCLEOTIDE SEQUENCE [LARGE SCALE GENOMIC DNA]</scope>
</reference>
<sequence length="282" mass="29908">EDMEHRQELWWARQHEDAVMASNLGSWLEGGACPGAAIAVSELGVDGARPNGTSTSGSSACLHSGAMPPVTFGSVHPVGRAGDHMHGAAQAATRQFGEAAQPDLHQQALATSSSGEDTSVAFLAELLRTAREAGSLWGSVASAASAIHLAAPDVVHLREALTANGQLTWVADYGVPVQVPQSLFPRPLSLEPSGHDLVKMLRFLGSVDRPRVPLDAVQTFLGHCWHWTAQDFHDIFGEMLRAGSVHLVAGFVQPGPVRGVWLDDPLAHCMGDALAEKRFGNL</sequence>
<protein>
    <submittedName>
        <fullName evidence="1">Uncharacterized protein</fullName>
    </submittedName>
</protein>
<evidence type="ECO:0000313" key="1">
    <source>
        <dbReference type="EMBL" id="CAK0815567.1"/>
    </source>
</evidence>
<feature type="non-terminal residue" evidence="1">
    <location>
        <position position="1"/>
    </location>
</feature>
<dbReference type="Proteomes" id="UP001189429">
    <property type="component" value="Unassembled WGS sequence"/>
</dbReference>
<evidence type="ECO:0000313" key="2">
    <source>
        <dbReference type="Proteomes" id="UP001189429"/>
    </source>
</evidence>
<comment type="caution">
    <text evidence="1">The sequence shown here is derived from an EMBL/GenBank/DDBJ whole genome shotgun (WGS) entry which is preliminary data.</text>
</comment>
<organism evidence="1 2">
    <name type="scientific">Prorocentrum cordatum</name>
    <dbReference type="NCBI Taxonomy" id="2364126"/>
    <lineage>
        <taxon>Eukaryota</taxon>
        <taxon>Sar</taxon>
        <taxon>Alveolata</taxon>
        <taxon>Dinophyceae</taxon>
        <taxon>Prorocentrales</taxon>
        <taxon>Prorocentraceae</taxon>
        <taxon>Prorocentrum</taxon>
    </lineage>
</organism>
<name>A0ABN9RAP7_9DINO</name>
<proteinExistence type="predicted"/>
<accession>A0ABN9RAP7</accession>
<keyword evidence="2" id="KW-1185">Reference proteome</keyword>
<gene>
    <name evidence="1" type="ORF">PCOR1329_LOCUS18823</name>
</gene>
<dbReference type="EMBL" id="CAUYUJ010005952">
    <property type="protein sequence ID" value="CAK0815567.1"/>
    <property type="molecule type" value="Genomic_DNA"/>
</dbReference>